<dbReference type="AlphaFoldDB" id="A0A699UCP2"/>
<feature type="non-terminal residue" evidence="1">
    <location>
        <position position="1"/>
    </location>
</feature>
<proteinExistence type="predicted"/>
<gene>
    <name evidence="1" type="ORF">Tci_889463</name>
</gene>
<dbReference type="EMBL" id="BKCJ011300651">
    <property type="protein sequence ID" value="GFD17494.1"/>
    <property type="molecule type" value="Genomic_DNA"/>
</dbReference>
<evidence type="ECO:0000313" key="1">
    <source>
        <dbReference type="EMBL" id="GFD17494.1"/>
    </source>
</evidence>
<reference evidence="1" key="1">
    <citation type="journal article" date="2019" name="Sci. Rep.">
        <title>Draft genome of Tanacetum cinerariifolium, the natural source of mosquito coil.</title>
        <authorList>
            <person name="Yamashiro T."/>
            <person name="Shiraishi A."/>
            <person name="Satake H."/>
            <person name="Nakayama K."/>
        </authorList>
    </citation>
    <scope>NUCLEOTIDE SEQUENCE</scope>
</reference>
<comment type="caution">
    <text evidence="1">The sequence shown here is derived from an EMBL/GenBank/DDBJ whole genome shotgun (WGS) entry which is preliminary data.</text>
</comment>
<accession>A0A699UCP2</accession>
<name>A0A699UCP2_TANCI</name>
<protein>
    <submittedName>
        <fullName evidence="1">Uncharacterized protein</fullName>
    </submittedName>
</protein>
<sequence length="39" mass="4334">VLGKLKFTAKGTKREVFGMPIPDILLDNAMLGADYYLAY</sequence>
<organism evidence="1">
    <name type="scientific">Tanacetum cinerariifolium</name>
    <name type="common">Dalmatian daisy</name>
    <name type="synonym">Chrysanthemum cinerariifolium</name>
    <dbReference type="NCBI Taxonomy" id="118510"/>
    <lineage>
        <taxon>Eukaryota</taxon>
        <taxon>Viridiplantae</taxon>
        <taxon>Streptophyta</taxon>
        <taxon>Embryophyta</taxon>
        <taxon>Tracheophyta</taxon>
        <taxon>Spermatophyta</taxon>
        <taxon>Magnoliopsida</taxon>
        <taxon>eudicotyledons</taxon>
        <taxon>Gunneridae</taxon>
        <taxon>Pentapetalae</taxon>
        <taxon>asterids</taxon>
        <taxon>campanulids</taxon>
        <taxon>Asterales</taxon>
        <taxon>Asteraceae</taxon>
        <taxon>Asteroideae</taxon>
        <taxon>Anthemideae</taxon>
        <taxon>Anthemidinae</taxon>
        <taxon>Tanacetum</taxon>
    </lineage>
</organism>